<reference evidence="6 7" key="1">
    <citation type="submission" date="2018-05" db="EMBL/GenBank/DDBJ databases">
        <title>Genomic Encyclopedia of Type Strains, Phase IV (KMG-IV): sequencing the most valuable type-strain genomes for metagenomic binning, comparative biology and taxonomic classification.</title>
        <authorList>
            <person name="Goeker M."/>
        </authorList>
    </citation>
    <scope>NUCLEOTIDE SEQUENCE [LARGE SCALE GENOMIC DNA]</scope>
    <source>
        <strain evidence="6 7">DSM 28556</strain>
    </source>
</reference>
<comment type="cofactor">
    <cofactor evidence="3">
        <name>Cu cation</name>
        <dbReference type="ChEBI" id="CHEBI:23378"/>
    </cofactor>
    <text evidence="3">Binds 1 copper ion per subunit.</text>
</comment>
<feature type="domain" description="Superoxide dismutase copper/zinc binding" evidence="5">
    <location>
        <begin position="62"/>
        <end position="193"/>
    </location>
</feature>
<dbReference type="PROSITE" id="PS00332">
    <property type="entry name" value="SOD_CU_ZN_2"/>
    <property type="match status" value="1"/>
</dbReference>
<evidence type="ECO:0000256" key="4">
    <source>
        <dbReference type="SAM" id="MobiDB-lite"/>
    </source>
</evidence>
<dbReference type="Pfam" id="PF00080">
    <property type="entry name" value="Sod_Cu"/>
    <property type="match status" value="1"/>
</dbReference>
<dbReference type="Gene3D" id="2.60.40.200">
    <property type="entry name" value="Superoxide dismutase, copper/zinc binding domain"/>
    <property type="match status" value="1"/>
</dbReference>
<comment type="catalytic activity">
    <reaction evidence="3">
        <text>2 superoxide + 2 H(+) = H2O2 + O2</text>
        <dbReference type="Rhea" id="RHEA:20696"/>
        <dbReference type="ChEBI" id="CHEBI:15378"/>
        <dbReference type="ChEBI" id="CHEBI:15379"/>
        <dbReference type="ChEBI" id="CHEBI:16240"/>
        <dbReference type="ChEBI" id="CHEBI:18421"/>
        <dbReference type="EC" id="1.15.1.1"/>
    </reaction>
</comment>
<evidence type="ECO:0000259" key="5">
    <source>
        <dbReference type="Pfam" id="PF00080"/>
    </source>
</evidence>
<dbReference type="CDD" id="cd00305">
    <property type="entry name" value="Cu-Zn_Superoxide_Dismutase"/>
    <property type="match status" value="1"/>
</dbReference>
<dbReference type="PANTHER" id="PTHR10003">
    <property type="entry name" value="SUPEROXIDE DISMUTASE CU-ZN -RELATED"/>
    <property type="match status" value="1"/>
</dbReference>
<dbReference type="PROSITE" id="PS51257">
    <property type="entry name" value="PROKAR_LIPOPROTEIN"/>
    <property type="match status" value="1"/>
</dbReference>
<comment type="similarity">
    <text evidence="1 3">Belongs to the Cu-Zn superoxide dismutase family.</text>
</comment>
<accession>A0A2V3W0R8</accession>
<feature type="region of interest" description="Disordered" evidence="4">
    <location>
        <begin position="26"/>
        <end position="51"/>
    </location>
</feature>
<dbReference type="GO" id="GO:0004784">
    <property type="term" value="F:superoxide dismutase activity"/>
    <property type="evidence" value="ECO:0007669"/>
    <property type="project" value="UniProtKB-EC"/>
</dbReference>
<keyword evidence="3" id="KW-0186">Copper</keyword>
<evidence type="ECO:0000256" key="3">
    <source>
        <dbReference type="RuleBase" id="RU000393"/>
    </source>
</evidence>
<dbReference type="EC" id="1.15.1.1" evidence="3"/>
<dbReference type="RefSeq" id="WP_110395088.1">
    <property type="nucleotide sequence ID" value="NZ_JBHUHB010000001.1"/>
</dbReference>
<dbReference type="InterPro" id="IPR001424">
    <property type="entry name" value="SOD_Cu_Zn_dom"/>
</dbReference>
<dbReference type="OrthoDB" id="9792957at2"/>
<comment type="cofactor">
    <cofactor evidence="3">
        <name>Zn(2+)</name>
        <dbReference type="ChEBI" id="CHEBI:29105"/>
    </cofactor>
    <text evidence="3">Binds 1 zinc ion per subunit.</text>
</comment>
<evidence type="ECO:0000313" key="6">
    <source>
        <dbReference type="EMBL" id="PXW87500.1"/>
    </source>
</evidence>
<dbReference type="EMBL" id="QJJQ01000005">
    <property type="protein sequence ID" value="PXW87500.1"/>
    <property type="molecule type" value="Genomic_DNA"/>
</dbReference>
<dbReference type="InterPro" id="IPR018152">
    <property type="entry name" value="SOD_Cu/Zn_BS"/>
</dbReference>
<gene>
    <name evidence="6" type="ORF">DFR56_105142</name>
</gene>
<keyword evidence="7" id="KW-1185">Reference proteome</keyword>
<keyword evidence="3" id="KW-0479">Metal-binding</keyword>
<dbReference type="Proteomes" id="UP000247978">
    <property type="component" value="Unassembled WGS sequence"/>
</dbReference>
<protein>
    <recommendedName>
        <fullName evidence="3">Superoxide dismutase [Cu-Zn]</fullName>
        <ecNumber evidence="3">1.15.1.1</ecNumber>
    </recommendedName>
</protein>
<dbReference type="GO" id="GO:0005507">
    <property type="term" value="F:copper ion binding"/>
    <property type="evidence" value="ECO:0007669"/>
    <property type="project" value="InterPro"/>
</dbReference>
<organism evidence="6 7">
    <name type="scientific">Pseudogracilibacillus auburnensis</name>
    <dbReference type="NCBI Taxonomy" id="1494959"/>
    <lineage>
        <taxon>Bacteria</taxon>
        <taxon>Bacillati</taxon>
        <taxon>Bacillota</taxon>
        <taxon>Bacilli</taxon>
        <taxon>Bacillales</taxon>
        <taxon>Bacillaceae</taxon>
        <taxon>Pseudogracilibacillus</taxon>
    </lineage>
</organism>
<dbReference type="InterPro" id="IPR024134">
    <property type="entry name" value="SOD_Cu/Zn_/chaperone"/>
</dbReference>
<comment type="function">
    <text evidence="2">Destroys radicals which are normally produced within the cells and which are toxic to biological systems. May play a role in favoring mycobacterial survival in phagocytes.</text>
</comment>
<evidence type="ECO:0000256" key="2">
    <source>
        <dbReference type="ARBA" id="ARBA00024900"/>
    </source>
</evidence>
<dbReference type="SUPFAM" id="SSF49329">
    <property type="entry name" value="Cu,Zn superoxide dismutase-like"/>
    <property type="match status" value="1"/>
</dbReference>
<evidence type="ECO:0000256" key="1">
    <source>
        <dbReference type="ARBA" id="ARBA00010457"/>
    </source>
</evidence>
<name>A0A2V3W0R8_9BACI</name>
<keyword evidence="3" id="KW-0862">Zinc</keyword>
<dbReference type="InterPro" id="IPR036423">
    <property type="entry name" value="SOD-like_Cu/Zn_dom_sf"/>
</dbReference>
<dbReference type="AlphaFoldDB" id="A0A2V3W0R8"/>
<comment type="caution">
    <text evidence="6">The sequence shown here is derived from an EMBL/GenBank/DDBJ whole genome shotgun (WGS) entry which is preliminary data.</text>
</comment>
<sequence length="198" mass="21718">MKKIHLLYVLCFILVIAIGCQRDPKEPKMTEEDQDQDLQEVSSPSKERTEVELMNQEGISIGTATLTEEKDGVQIHVEANHLASGLHGFHIHEKGLCETPNFESAGGHFNPDHKNHGFDDPAGAHAGDMENLEVEEDGTVDTKIMNDQVTLEKDAINSLFSKEGTSLMIHANPDDYKSQPAGDAGERIVCGVISKAEK</sequence>
<evidence type="ECO:0000313" key="7">
    <source>
        <dbReference type="Proteomes" id="UP000247978"/>
    </source>
</evidence>
<keyword evidence="3" id="KW-0560">Oxidoreductase</keyword>
<proteinExistence type="inferred from homology"/>